<evidence type="ECO:0000256" key="10">
    <source>
        <dbReference type="RuleBase" id="RU363066"/>
    </source>
</evidence>
<keyword evidence="12" id="KW-1185">Reference proteome</keyword>
<dbReference type="EC" id="2.7.1.12" evidence="3 10"/>
<dbReference type="CDD" id="cd02021">
    <property type="entry name" value="GntK"/>
    <property type="match status" value="1"/>
</dbReference>
<evidence type="ECO:0000313" key="11">
    <source>
        <dbReference type="EMBL" id="RVW05434.1"/>
    </source>
</evidence>
<dbReference type="GO" id="GO:0046316">
    <property type="term" value="F:gluconokinase activity"/>
    <property type="evidence" value="ECO:0007669"/>
    <property type="project" value="UniProtKB-EC"/>
</dbReference>
<dbReference type="InterPro" id="IPR031322">
    <property type="entry name" value="Shikimate/glucono_kinase"/>
</dbReference>
<dbReference type="EMBL" id="RKLO01000001">
    <property type="protein sequence ID" value="RVW05434.1"/>
    <property type="molecule type" value="Genomic_DNA"/>
</dbReference>
<accession>A0A3S3AA40</accession>
<evidence type="ECO:0000313" key="12">
    <source>
        <dbReference type="Proteomes" id="UP000283479"/>
    </source>
</evidence>
<comment type="caution">
    <text evidence="11">The sequence shown here is derived from an EMBL/GenBank/DDBJ whole genome shotgun (WGS) entry which is preliminary data.</text>
</comment>
<dbReference type="Pfam" id="PF01202">
    <property type="entry name" value="SKI"/>
    <property type="match status" value="1"/>
</dbReference>
<comment type="similarity">
    <text evidence="2 10">Belongs to the gluconokinase GntK/GntV family.</text>
</comment>
<evidence type="ECO:0000256" key="2">
    <source>
        <dbReference type="ARBA" id="ARBA00008420"/>
    </source>
</evidence>
<dbReference type="SUPFAM" id="SSF52540">
    <property type="entry name" value="P-loop containing nucleoside triphosphate hydrolases"/>
    <property type="match status" value="1"/>
</dbReference>
<gene>
    <name evidence="11" type="ORF">EGT50_02210</name>
</gene>
<protein>
    <recommendedName>
        <fullName evidence="3 10">Gluconokinase</fullName>
        <ecNumber evidence="3 10">2.7.1.12</ecNumber>
    </recommendedName>
</protein>
<evidence type="ECO:0000256" key="5">
    <source>
        <dbReference type="ARBA" id="ARBA00022741"/>
    </source>
</evidence>
<evidence type="ECO:0000256" key="9">
    <source>
        <dbReference type="ARBA" id="ARBA00048090"/>
    </source>
</evidence>
<dbReference type="PANTHER" id="PTHR43442:SF3">
    <property type="entry name" value="GLUCONOKINASE-RELATED"/>
    <property type="match status" value="1"/>
</dbReference>
<sequence>MSTREHIPETTFPVLVVMGVSGSGKSTIAGVIAGALGWDLQEGDTLHPPASVAKMESGQPLTDEDRWPWLERIAEWIREHTDNGLPGIITCSALKRSYRDVLRGDHVVFVHLNGTREQIAGRLTTRLDHFMPASLLDTQIATLEPPDPDEDAIVVDVGDPPSQLAAEIIAQLGPRRRSHGGRAETR</sequence>
<comment type="catalytic activity">
    <reaction evidence="9 10">
        <text>D-gluconate + ATP = 6-phospho-D-gluconate + ADP + H(+)</text>
        <dbReference type="Rhea" id="RHEA:19433"/>
        <dbReference type="ChEBI" id="CHEBI:15378"/>
        <dbReference type="ChEBI" id="CHEBI:18391"/>
        <dbReference type="ChEBI" id="CHEBI:30616"/>
        <dbReference type="ChEBI" id="CHEBI:58759"/>
        <dbReference type="ChEBI" id="CHEBI:456216"/>
        <dbReference type="EC" id="2.7.1.12"/>
    </reaction>
</comment>
<dbReference type="OrthoDB" id="9795716at2"/>
<dbReference type="GO" id="GO:0005737">
    <property type="term" value="C:cytoplasm"/>
    <property type="evidence" value="ECO:0007669"/>
    <property type="project" value="TreeGrafter"/>
</dbReference>
<keyword evidence="5 10" id="KW-0547">Nucleotide-binding</keyword>
<keyword evidence="7 10" id="KW-0067">ATP-binding</keyword>
<comment type="pathway">
    <text evidence="1">Carbohydrate acid metabolism.</text>
</comment>
<keyword evidence="6 10" id="KW-0418">Kinase</keyword>
<proteinExistence type="inferred from homology"/>
<evidence type="ECO:0000256" key="1">
    <source>
        <dbReference type="ARBA" id="ARBA00004761"/>
    </source>
</evidence>
<dbReference type="AlphaFoldDB" id="A0A3S3AA40"/>
<dbReference type="Proteomes" id="UP000283479">
    <property type="component" value="Unassembled WGS sequence"/>
</dbReference>
<name>A0A3S3AA40_9NOCA</name>
<dbReference type="GO" id="GO:0019521">
    <property type="term" value="P:D-gluconate metabolic process"/>
    <property type="evidence" value="ECO:0007669"/>
    <property type="project" value="UniProtKB-KW"/>
</dbReference>
<dbReference type="FunFam" id="3.40.50.300:FF:000522">
    <property type="entry name" value="Gluconokinase"/>
    <property type="match status" value="1"/>
</dbReference>
<evidence type="ECO:0000256" key="4">
    <source>
        <dbReference type="ARBA" id="ARBA00022679"/>
    </source>
</evidence>
<dbReference type="Gene3D" id="3.40.50.300">
    <property type="entry name" value="P-loop containing nucleotide triphosphate hydrolases"/>
    <property type="match status" value="1"/>
</dbReference>
<dbReference type="NCBIfam" id="TIGR01313">
    <property type="entry name" value="therm_gnt_kin"/>
    <property type="match status" value="1"/>
</dbReference>
<dbReference type="InterPro" id="IPR027417">
    <property type="entry name" value="P-loop_NTPase"/>
</dbReference>
<dbReference type="PANTHER" id="PTHR43442">
    <property type="entry name" value="GLUCONOKINASE-RELATED"/>
    <property type="match status" value="1"/>
</dbReference>
<dbReference type="GO" id="GO:0005524">
    <property type="term" value="F:ATP binding"/>
    <property type="evidence" value="ECO:0007669"/>
    <property type="project" value="UniProtKB-KW"/>
</dbReference>
<dbReference type="InterPro" id="IPR006001">
    <property type="entry name" value="Therm_gnt_kin"/>
</dbReference>
<organism evidence="11 12">
    <name type="scientific">Rhodococcus xishaensis</name>
    <dbReference type="NCBI Taxonomy" id="2487364"/>
    <lineage>
        <taxon>Bacteria</taxon>
        <taxon>Bacillati</taxon>
        <taxon>Actinomycetota</taxon>
        <taxon>Actinomycetes</taxon>
        <taxon>Mycobacteriales</taxon>
        <taxon>Nocardiaceae</taxon>
        <taxon>Rhodococcus</taxon>
    </lineage>
</organism>
<reference evidence="11 12" key="1">
    <citation type="submission" date="2018-11" db="EMBL/GenBank/DDBJ databases">
        <title>Rhodococcus spongicola sp. nov. and Rhodococcus xishaensis sp. nov. from marine sponges.</title>
        <authorList>
            <person name="Li L."/>
            <person name="Lin H.W."/>
        </authorList>
    </citation>
    <scope>NUCLEOTIDE SEQUENCE [LARGE SCALE GENOMIC DNA]</scope>
    <source>
        <strain evidence="11 12">LHW51113</strain>
    </source>
</reference>
<evidence type="ECO:0000256" key="7">
    <source>
        <dbReference type="ARBA" id="ARBA00022840"/>
    </source>
</evidence>
<evidence type="ECO:0000256" key="8">
    <source>
        <dbReference type="ARBA" id="ARBA00023064"/>
    </source>
</evidence>
<evidence type="ECO:0000256" key="6">
    <source>
        <dbReference type="ARBA" id="ARBA00022777"/>
    </source>
</evidence>
<keyword evidence="4 10" id="KW-0808">Transferase</keyword>
<keyword evidence="8" id="KW-0311">Gluconate utilization</keyword>
<dbReference type="RefSeq" id="WP_127950953.1">
    <property type="nucleotide sequence ID" value="NZ_RKLO01000001.1"/>
</dbReference>
<evidence type="ECO:0000256" key="3">
    <source>
        <dbReference type="ARBA" id="ARBA00012054"/>
    </source>
</evidence>